<dbReference type="Pfam" id="PF04084">
    <property type="entry name" value="RecA-like_ORC2"/>
    <property type="match status" value="1"/>
</dbReference>
<evidence type="ECO:0000256" key="5">
    <source>
        <dbReference type="ARBA" id="ARBA00023242"/>
    </source>
</evidence>
<evidence type="ECO:0000256" key="4">
    <source>
        <dbReference type="ARBA" id="ARBA00022705"/>
    </source>
</evidence>
<gene>
    <name evidence="10" type="ORF">APICC_02900</name>
</gene>
<evidence type="ECO:0000313" key="10">
    <source>
        <dbReference type="EMBL" id="PBC30272.1"/>
    </source>
</evidence>
<feature type="region of interest" description="Disordered" evidence="7">
    <location>
        <begin position="1"/>
        <end position="33"/>
    </location>
</feature>
<dbReference type="GO" id="GO:0003688">
    <property type="term" value="F:DNA replication origin binding"/>
    <property type="evidence" value="ECO:0007669"/>
    <property type="project" value="UniProtKB-UniRule"/>
</dbReference>
<dbReference type="Pfam" id="PF24882">
    <property type="entry name" value="WHD_ORC2"/>
    <property type="match status" value="1"/>
</dbReference>
<dbReference type="OrthoDB" id="20198at2759"/>
<sequence length="553" mass="63690">MSTTENLRRSSRIKARVKEEKLKKNTSFSSDEDNNVNSISAIENELKDVEENIQKPVELFSNDDISGEALYKFQTSSKRNAMTQKAHLCRTPININTLPTVKIVLERIDLNNKKQLKTFKKYQELSEASVNPQKNRFGLTSSESESISEPSDYIPSEDSEDETNDSENIESSDDEKDKEKIKFQRSKIILHSNLLSTPKRISKKNKPSIIHKDFHMQTDEYFVTQSEKIITSDRTLEYLRNSRLTKEKLEQLLANQNYVSSQHKKNIYSLTKNYTTLFPMWYFIMEQGYTVLLYGVGSKRCLINDFHKNISYHPSLIINGFFPSLTTKDILDSIITDLLELNCSGNTIECIELIENALVKNPQDRLYLLIHNIDGIMLRSNKVQDLLSCLASIPNIRILASVDHINAPLLWDHTKHSKFNFFWWDTTTFLPYQEETSYESSLLVQQTGALALSSLHNVFLSLTSNAKSIYILLAKYQLSNNNNVNFTGMAFKDLYRAAREGFLVSSDLALRAQLTEFIDHKLVKIKRNIDSIEHLMIPLNNGLLKQFLDEHDV</sequence>
<evidence type="ECO:0000256" key="2">
    <source>
        <dbReference type="ARBA" id="ARBA00007421"/>
    </source>
</evidence>
<name>A0A2A3EG50_APICC</name>
<feature type="compositionally biased region" description="Low complexity" evidence="7">
    <location>
        <begin position="141"/>
        <end position="154"/>
    </location>
</feature>
<evidence type="ECO:0000256" key="7">
    <source>
        <dbReference type="SAM" id="MobiDB-lite"/>
    </source>
</evidence>
<dbReference type="InterPro" id="IPR056772">
    <property type="entry name" value="RecA-like_ORC2"/>
</dbReference>
<evidence type="ECO:0000256" key="3">
    <source>
        <dbReference type="ARBA" id="ARBA00019080"/>
    </source>
</evidence>
<feature type="domain" description="Origin recognition complex subunit 2 winged-helix" evidence="9">
    <location>
        <begin position="484"/>
        <end position="541"/>
    </location>
</feature>
<proteinExistence type="inferred from homology"/>
<dbReference type="PANTHER" id="PTHR14052:SF0">
    <property type="entry name" value="ORIGIN RECOGNITION COMPLEX SUBUNIT 2"/>
    <property type="match status" value="1"/>
</dbReference>
<dbReference type="Proteomes" id="UP000242457">
    <property type="component" value="Unassembled WGS sequence"/>
</dbReference>
<protein>
    <recommendedName>
        <fullName evidence="3 6">Origin recognition complex subunit 2</fullName>
    </recommendedName>
</protein>
<dbReference type="GO" id="GO:0006260">
    <property type="term" value="P:DNA replication"/>
    <property type="evidence" value="ECO:0007669"/>
    <property type="project" value="UniProtKB-UniRule"/>
</dbReference>
<feature type="domain" description="Origin recognition complex subunit 2 RecA-like" evidence="8">
    <location>
        <begin position="269"/>
        <end position="425"/>
    </location>
</feature>
<dbReference type="AlphaFoldDB" id="A0A2A3EG50"/>
<reference evidence="10 11" key="1">
    <citation type="submission" date="2014-07" db="EMBL/GenBank/DDBJ databases">
        <title>Genomic and transcriptomic analysis on Apis cerana provide comprehensive insights into honey bee biology.</title>
        <authorList>
            <person name="Diao Q."/>
            <person name="Sun L."/>
            <person name="Zheng H."/>
            <person name="Zheng H."/>
            <person name="Xu S."/>
            <person name="Wang S."/>
            <person name="Zeng Z."/>
            <person name="Hu F."/>
            <person name="Su S."/>
            <person name="Wu J."/>
        </authorList>
    </citation>
    <scope>NUCLEOTIDE SEQUENCE [LARGE SCALE GENOMIC DNA]</scope>
    <source>
        <tissue evidence="10">Pupae without intestine</tissue>
    </source>
</reference>
<dbReference type="InterPro" id="IPR056773">
    <property type="entry name" value="WHD_ORC2"/>
</dbReference>
<evidence type="ECO:0000313" key="11">
    <source>
        <dbReference type="Proteomes" id="UP000242457"/>
    </source>
</evidence>
<accession>A0A2A3EG50</accession>
<feature type="compositionally biased region" description="Polar residues" evidence="7">
    <location>
        <begin position="126"/>
        <end position="140"/>
    </location>
</feature>
<evidence type="ECO:0000259" key="8">
    <source>
        <dbReference type="Pfam" id="PF04084"/>
    </source>
</evidence>
<evidence type="ECO:0000256" key="1">
    <source>
        <dbReference type="ARBA" id="ARBA00004123"/>
    </source>
</evidence>
<feature type="region of interest" description="Disordered" evidence="7">
    <location>
        <begin position="125"/>
        <end position="180"/>
    </location>
</feature>
<feature type="compositionally biased region" description="Acidic residues" evidence="7">
    <location>
        <begin position="155"/>
        <end position="174"/>
    </location>
</feature>
<dbReference type="GO" id="GO:0005664">
    <property type="term" value="C:nuclear origin of replication recognition complex"/>
    <property type="evidence" value="ECO:0007669"/>
    <property type="project" value="UniProtKB-UniRule"/>
</dbReference>
<evidence type="ECO:0000259" key="9">
    <source>
        <dbReference type="Pfam" id="PF24882"/>
    </source>
</evidence>
<keyword evidence="4 6" id="KW-0235">DNA replication</keyword>
<dbReference type="PANTHER" id="PTHR14052">
    <property type="entry name" value="ORIGIN RECOGNITION COMPLEX SUBUNIT 2"/>
    <property type="match status" value="1"/>
</dbReference>
<comment type="subunit">
    <text evidence="6">Component of the origin recognition complex (ORC).</text>
</comment>
<comment type="function">
    <text evidence="6">Component of the origin recognition complex (ORC) that binds origins of replication. DNA-binding is ATP-dependent. ORC is required to assemble the pre-replication complex necessary to initiate DNA replication.</text>
</comment>
<comment type="subcellular location">
    <subcellularLocation>
        <location evidence="1 6">Nucleus</location>
    </subcellularLocation>
</comment>
<keyword evidence="11" id="KW-1185">Reference proteome</keyword>
<dbReference type="InterPro" id="IPR007220">
    <property type="entry name" value="ORC2"/>
</dbReference>
<evidence type="ECO:0000256" key="6">
    <source>
        <dbReference type="RuleBase" id="RU368084"/>
    </source>
</evidence>
<keyword evidence="5 6" id="KW-0539">Nucleus</keyword>
<dbReference type="EMBL" id="KZ288266">
    <property type="protein sequence ID" value="PBC30272.1"/>
    <property type="molecule type" value="Genomic_DNA"/>
</dbReference>
<dbReference type="STRING" id="94128.A0A2A3EG50"/>
<comment type="similarity">
    <text evidence="2 6">Belongs to the ORC2 family.</text>
</comment>
<organism evidence="10 11">
    <name type="scientific">Apis cerana cerana</name>
    <name type="common">Oriental honeybee</name>
    <dbReference type="NCBI Taxonomy" id="94128"/>
    <lineage>
        <taxon>Eukaryota</taxon>
        <taxon>Metazoa</taxon>
        <taxon>Ecdysozoa</taxon>
        <taxon>Arthropoda</taxon>
        <taxon>Hexapoda</taxon>
        <taxon>Insecta</taxon>
        <taxon>Pterygota</taxon>
        <taxon>Neoptera</taxon>
        <taxon>Endopterygota</taxon>
        <taxon>Hymenoptera</taxon>
        <taxon>Apocrita</taxon>
        <taxon>Aculeata</taxon>
        <taxon>Apoidea</taxon>
        <taxon>Anthophila</taxon>
        <taxon>Apidae</taxon>
        <taxon>Apis</taxon>
    </lineage>
</organism>